<keyword evidence="2" id="KW-1185">Reference proteome</keyword>
<accession>A0A4Z2HDQ1</accession>
<name>A0A4Z2HDQ1_9TELE</name>
<evidence type="ECO:0000313" key="1">
    <source>
        <dbReference type="EMBL" id="TNN63024.1"/>
    </source>
</evidence>
<dbReference type="AlphaFoldDB" id="A0A4Z2HDQ1"/>
<dbReference type="OrthoDB" id="536948at2759"/>
<proteinExistence type="predicted"/>
<dbReference type="Proteomes" id="UP000314294">
    <property type="component" value="Unassembled WGS sequence"/>
</dbReference>
<protein>
    <submittedName>
        <fullName evidence="1">Scavenger receptor class A member 5</fullName>
    </submittedName>
</protein>
<reference evidence="1 2" key="1">
    <citation type="submission" date="2019-03" db="EMBL/GenBank/DDBJ databases">
        <title>First draft genome of Liparis tanakae, snailfish: a comprehensive survey of snailfish specific genes.</title>
        <authorList>
            <person name="Kim W."/>
            <person name="Song I."/>
            <person name="Jeong J.-H."/>
            <person name="Kim D."/>
            <person name="Kim S."/>
            <person name="Ryu S."/>
            <person name="Song J.Y."/>
            <person name="Lee S.K."/>
        </authorList>
    </citation>
    <scope>NUCLEOTIDE SEQUENCE [LARGE SCALE GENOMIC DNA]</scope>
    <source>
        <tissue evidence="1">Muscle</tissue>
    </source>
</reference>
<dbReference type="EMBL" id="SRLO01000281">
    <property type="protein sequence ID" value="TNN63024.1"/>
    <property type="molecule type" value="Genomic_DNA"/>
</dbReference>
<sequence length="151" mass="17003">MELQEGKPNIHFSRMKSTDFPQLFNTINATETAKALTTGSPEFLSSSLDDTNRKSNTSISNSIVVWILTDDPDFNSRPTKTSRQEMENKAMYLSTYEERESGSMYEEAYEGNTLSKLNLCDEGKEGSCEAVTGTHSQARLGGERDKWNSFY</sequence>
<organism evidence="1 2">
    <name type="scientific">Liparis tanakae</name>
    <name type="common">Tanaka's snailfish</name>
    <dbReference type="NCBI Taxonomy" id="230148"/>
    <lineage>
        <taxon>Eukaryota</taxon>
        <taxon>Metazoa</taxon>
        <taxon>Chordata</taxon>
        <taxon>Craniata</taxon>
        <taxon>Vertebrata</taxon>
        <taxon>Euteleostomi</taxon>
        <taxon>Actinopterygii</taxon>
        <taxon>Neopterygii</taxon>
        <taxon>Teleostei</taxon>
        <taxon>Neoteleostei</taxon>
        <taxon>Acanthomorphata</taxon>
        <taxon>Eupercaria</taxon>
        <taxon>Perciformes</taxon>
        <taxon>Cottioidei</taxon>
        <taxon>Cottales</taxon>
        <taxon>Liparidae</taxon>
        <taxon>Liparis</taxon>
    </lineage>
</organism>
<evidence type="ECO:0000313" key="2">
    <source>
        <dbReference type="Proteomes" id="UP000314294"/>
    </source>
</evidence>
<keyword evidence="1" id="KW-0675">Receptor</keyword>
<gene>
    <name evidence="1" type="primary">Scara5</name>
    <name evidence="1" type="ORF">EYF80_026752</name>
</gene>
<comment type="caution">
    <text evidence="1">The sequence shown here is derived from an EMBL/GenBank/DDBJ whole genome shotgun (WGS) entry which is preliminary data.</text>
</comment>